<feature type="region of interest" description="Disordered" evidence="2">
    <location>
        <begin position="80"/>
        <end position="101"/>
    </location>
</feature>
<accession>A0AA36H998</accession>
<evidence type="ECO:0000256" key="1">
    <source>
        <dbReference type="SAM" id="Coils"/>
    </source>
</evidence>
<reference evidence="3" key="1">
    <citation type="submission" date="2023-07" db="EMBL/GenBank/DDBJ databases">
        <authorList>
            <consortium name="CYATHOMIX"/>
        </authorList>
    </citation>
    <scope>NUCLEOTIDE SEQUENCE</scope>
    <source>
        <strain evidence="3">N/A</strain>
    </source>
</reference>
<name>A0AA36H998_CYLNA</name>
<feature type="coiled-coil region" evidence="1">
    <location>
        <begin position="152"/>
        <end position="179"/>
    </location>
</feature>
<evidence type="ECO:0000256" key="2">
    <source>
        <dbReference type="SAM" id="MobiDB-lite"/>
    </source>
</evidence>
<dbReference type="Proteomes" id="UP001176961">
    <property type="component" value="Unassembled WGS sequence"/>
</dbReference>
<evidence type="ECO:0000313" key="4">
    <source>
        <dbReference type="Proteomes" id="UP001176961"/>
    </source>
</evidence>
<sequence>MIAISVQETTRDIVKGASLSFCPPRHDELDYRATHTSSFWKLSEHTPGLENKCESQYLRRFDEDVEYNSQLAVYRYPEGQQPRVIKTEDRPSTRTRSEDFDAPTNEQTLLQVEKCVEGELQQAQQCEAVLQKPPFTHADLQSMATKVNYLYQEALSREKVNHEVALKNARDAMERYEESTRKNAFRREMRLILDTGDFDSDTMKEVPKLASKEFSYYMPVFGQGWRHQKRGYFEESPRGYTTHINAVKSYEQKIEKRISDYLATVDTSPNDPLSATARLFSLAYAAVKMYLPPFKFPDLCQAVKGLGVELGTKHLTQDGYVNMARVISEDMKGRLIRYIQKNQSPFSLLIDGSTDIGGKQILLVFIRFPDAVSLAPNTQLLEAIEINEAETGLNLFNAVHDIFARNHFIKELLWNLIAVATDGAKNMIAEGGLQGRLNANISQSRKNDLMIYGATNEELSKVSEKPIVWIHCLAHKVELALAEALKGEETSQSHKWRIFATNFLNKLYSFFGSVATKRRRKLERACRSLENCRLLKLKEIIEIRWASSEKDAIHNFLKMYKSLWLALHDISQSHDEFDKQTRTRAAAFLSVLKSIKMYRYLLFQLDLLSIIGDLSKKAQDQSSTIWATETEVSKTTSVLNNFADKPWESQVSSDFQNIVLCKLALGGRGFHFNARDDEKCRN</sequence>
<dbReference type="PANTHER" id="PTHR46880">
    <property type="entry name" value="RAS-ASSOCIATING DOMAIN-CONTAINING PROTEIN"/>
    <property type="match status" value="1"/>
</dbReference>
<comment type="caution">
    <text evidence="3">The sequence shown here is derived from an EMBL/GenBank/DDBJ whole genome shotgun (WGS) entry which is preliminary data.</text>
</comment>
<proteinExistence type="predicted"/>
<organism evidence="3 4">
    <name type="scientific">Cylicocyclus nassatus</name>
    <name type="common">Nematode worm</name>
    <dbReference type="NCBI Taxonomy" id="53992"/>
    <lineage>
        <taxon>Eukaryota</taxon>
        <taxon>Metazoa</taxon>
        <taxon>Ecdysozoa</taxon>
        <taxon>Nematoda</taxon>
        <taxon>Chromadorea</taxon>
        <taxon>Rhabditida</taxon>
        <taxon>Rhabditina</taxon>
        <taxon>Rhabditomorpha</taxon>
        <taxon>Strongyloidea</taxon>
        <taxon>Strongylidae</taxon>
        <taxon>Cylicocyclus</taxon>
    </lineage>
</organism>
<gene>
    <name evidence="3" type="ORF">CYNAS_LOCUS18341</name>
</gene>
<evidence type="ECO:0008006" key="5">
    <source>
        <dbReference type="Google" id="ProtNLM"/>
    </source>
</evidence>
<keyword evidence="1" id="KW-0175">Coiled coil</keyword>
<dbReference type="PANTHER" id="PTHR46880:SF5">
    <property type="entry name" value="DUF4371 DOMAIN-CONTAINING PROTEIN"/>
    <property type="match status" value="1"/>
</dbReference>
<evidence type="ECO:0000313" key="3">
    <source>
        <dbReference type="EMBL" id="CAJ0606358.1"/>
    </source>
</evidence>
<protein>
    <recommendedName>
        <fullName evidence="5">DUF4371 domain-containing protein</fullName>
    </recommendedName>
</protein>
<dbReference type="AlphaFoldDB" id="A0AA36H998"/>
<keyword evidence="4" id="KW-1185">Reference proteome</keyword>
<dbReference type="EMBL" id="CATQJL010000316">
    <property type="protein sequence ID" value="CAJ0606358.1"/>
    <property type="molecule type" value="Genomic_DNA"/>
</dbReference>
<feature type="compositionally biased region" description="Basic and acidic residues" evidence="2">
    <location>
        <begin position="85"/>
        <end position="99"/>
    </location>
</feature>